<evidence type="ECO:0000313" key="2">
    <source>
        <dbReference type="EMBL" id="EFI96671.1"/>
    </source>
</evidence>
<proteinExistence type="predicted"/>
<accession>D8Q3R5</accession>
<evidence type="ECO:0000256" key="1">
    <source>
        <dbReference type="SAM" id="SignalP"/>
    </source>
</evidence>
<reference evidence="2 3" key="1">
    <citation type="journal article" date="2010" name="Nat. Biotechnol.">
        <title>Genome sequence of the model mushroom Schizophyllum commune.</title>
        <authorList>
            <person name="Ohm R.A."/>
            <person name="de Jong J.F."/>
            <person name="Lugones L.G."/>
            <person name="Aerts A."/>
            <person name="Kothe E."/>
            <person name="Stajich J.E."/>
            <person name="de Vries R.P."/>
            <person name="Record E."/>
            <person name="Levasseur A."/>
            <person name="Baker S.E."/>
            <person name="Bartholomew K.A."/>
            <person name="Coutinho P.M."/>
            <person name="Erdmann S."/>
            <person name="Fowler T.J."/>
            <person name="Gathman A.C."/>
            <person name="Lombard V."/>
            <person name="Henrissat B."/>
            <person name="Knabe N."/>
            <person name="Kuees U."/>
            <person name="Lilly W.W."/>
            <person name="Lindquist E."/>
            <person name="Lucas S."/>
            <person name="Magnuson J.K."/>
            <person name="Piumi F."/>
            <person name="Raudaskoski M."/>
            <person name="Salamov A."/>
            <person name="Schmutz J."/>
            <person name="Schwarze F.W.M.R."/>
            <person name="vanKuyk P.A."/>
            <person name="Horton J.S."/>
            <person name="Grigoriev I.V."/>
            <person name="Woesten H.A.B."/>
        </authorList>
    </citation>
    <scope>NUCLEOTIDE SEQUENCE [LARGE SCALE GENOMIC DNA]</scope>
    <source>
        <strain evidence="3">H4-8 / FGSC 9210</strain>
    </source>
</reference>
<dbReference type="Proteomes" id="UP000007431">
    <property type="component" value="Unassembled WGS sequence"/>
</dbReference>
<keyword evidence="3" id="KW-1185">Reference proteome</keyword>
<feature type="chain" id="PRO_5003120548" evidence="1">
    <location>
        <begin position="18"/>
        <end position="177"/>
    </location>
</feature>
<feature type="signal peptide" evidence="1">
    <location>
        <begin position="1"/>
        <end position="17"/>
    </location>
</feature>
<dbReference type="EMBL" id="GL377306">
    <property type="protein sequence ID" value="EFI96671.1"/>
    <property type="molecule type" value="Genomic_DNA"/>
</dbReference>
<dbReference type="OrthoDB" id="10273180at2759"/>
<dbReference type="HOGENOM" id="CLU_127819_0_0_1"/>
<gene>
    <name evidence="2" type="ORF">SCHCODRAFT_234589</name>
</gene>
<name>D8Q3R5_SCHCM</name>
<protein>
    <submittedName>
        <fullName evidence="2">Uncharacterized protein</fullName>
    </submittedName>
</protein>
<dbReference type="AlphaFoldDB" id="D8Q3R5"/>
<evidence type="ECO:0000313" key="3">
    <source>
        <dbReference type="Proteomes" id="UP000007431"/>
    </source>
</evidence>
<organism evidence="3">
    <name type="scientific">Schizophyllum commune (strain H4-8 / FGSC 9210)</name>
    <name type="common">Split gill fungus</name>
    <dbReference type="NCBI Taxonomy" id="578458"/>
    <lineage>
        <taxon>Eukaryota</taxon>
        <taxon>Fungi</taxon>
        <taxon>Dikarya</taxon>
        <taxon>Basidiomycota</taxon>
        <taxon>Agaricomycotina</taxon>
        <taxon>Agaricomycetes</taxon>
        <taxon>Agaricomycetidae</taxon>
        <taxon>Agaricales</taxon>
        <taxon>Schizophyllaceae</taxon>
        <taxon>Schizophyllum</taxon>
    </lineage>
</organism>
<dbReference type="InParanoid" id="D8Q3R5"/>
<sequence>MFATVLALLSTVAFVDATQVKSVRIGDDPIAQQGNWTVHDVASSAVILENAAAGVASTLSASLILDELRMECPYADHVGALIPVEGANPKQYTLQFVKEDAQLPAGAIKDGWFQKDAADDLVHPDQQKLGNSKVNQNGVFDVVSGNFDFPALSWVEKTPEPGEGFLVVVDYSHDLTC</sequence>
<dbReference type="KEGG" id="scm:SCHCO_02701764"/>
<dbReference type="VEuPathDB" id="FungiDB:SCHCODRAFT_02701764"/>
<dbReference type="RefSeq" id="XP_003031574.1">
    <property type="nucleotide sequence ID" value="XM_003031528.1"/>
</dbReference>
<dbReference type="GeneID" id="9589284"/>
<keyword evidence="1" id="KW-0732">Signal</keyword>